<dbReference type="InterPro" id="IPR002347">
    <property type="entry name" value="SDR_fam"/>
</dbReference>
<dbReference type="CDD" id="cd05233">
    <property type="entry name" value="SDR_c"/>
    <property type="match status" value="1"/>
</dbReference>
<gene>
    <name evidence="3" type="ORF">AWT59_0443</name>
</gene>
<proteinExistence type="inferred from homology"/>
<dbReference type="FunFam" id="3.40.50.720:FF:000047">
    <property type="entry name" value="NADP-dependent L-serine/L-allo-threonine dehydrogenase"/>
    <property type="match status" value="1"/>
</dbReference>
<sequence>MRTGLLHGCATIWIAKKNRMTNGRTIMSEQYSRIAIVTGATSGIGEATTRKFIASGYGVVGNGRNAAKLRALEQELGTAFTGVTGDASDATVLEQLFAAATGHFGKPVDIVIANAGRGLGGSVKDADLSEFEEMLRINVTGALALLQTSARKMLDQQQSGYPKRAADIVIIGSVVGRHISPFSAVYGATKFAVHALAEGLRREVGPKGIRVSLVEPGIVVSGFQEVAGYGDDMVQNFTDRFGPLLHGEDVANAIHYIVSQPPHVHISDIMVRPTRQDYP</sequence>
<dbReference type="SUPFAM" id="SSF51735">
    <property type="entry name" value="NAD(P)-binding Rossmann-fold domains"/>
    <property type="match status" value="1"/>
</dbReference>
<accession>A0A139BWQ1</accession>
<organism evidence="3 4">
    <name type="scientific">Candidatus Gallionella acididurans</name>
    <dbReference type="NCBI Taxonomy" id="1796491"/>
    <lineage>
        <taxon>Bacteria</taxon>
        <taxon>Pseudomonadati</taxon>
        <taxon>Pseudomonadota</taxon>
        <taxon>Betaproteobacteria</taxon>
        <taxon>Nitrosomonadales</taxon>
        <taxon>Gallionellaceae</taxon>
        <taxon>Gallionella</taxon>
    </lineage>
</organism>
<evidence type="ECO:0000313" key="3">
    <source>
        <dbReference type="EMBL" id="KXS33417.1"/>
    </source>
</evidence>
<keyword evidence="2" id="KW-0560">Oxidoreductase</keyword>
<name>A0A139BWQ1_9PROT</name>
<dbReference type="NCBIfam" id="NF038213">
    <property type="entry name" value="SDR_TniO_fam"/>
    <property type="match status" value="1"/>
</dbReference>
<protein>
    <submittedName>
        <fullName evidence="3">Short-chain dehydrogenase/reductase SDR</fullName>
    </submittedName>
</protein>
<reference evidence="3 4" key="1">
    <citation type="submission" date="2016-02" db="EMBL/GenBank/DDBJ databases">
        <authorList>
            <person name="Wen L."/>
            <person name="He K."/>
            <person name="Yang H."/>
        </authorList>
    </citation>
    <scope>NUCLEOTIDE SEQUENCE [LARGE SCALE GENOMIC DNA]</scope>
    <source>
        <strain evidence="3">ShG14-8</strain>
    </source>
</reference>
<evidence type="ECO:0000256" key="1">
    <source>
        <dbReference type="ARBA" id="ARBA00006484"/>
    </source>
</evidence>
<dbReference type="AlphaFoldDB" id="A0A139BWQ1"/>
<evidence type="ECO:0000256" key="2">
    <source>
        <dbReference type="ARBA" id="ARBA00023002"/>
    </source>
</evidence>
<dbReference type="PROSITE" id="PS00061">
    <property type="entry name" value="ADH_SHORT"/>
    <property type="match status" value="1"/>
</dbReference>
<comment type="similarity">
    <text evidence="1">Belongs to the short-chain dehydrogenases/reductases (SDR) family.</text>
</comment>
<dbReference type="GO" id="GO:0016616">
    <property type="term" value="F:oxidoreductase activity, acting on the CH-OH group of donors, NAD or NADP as acceptor"/>
    <property type="evidence" value="ECO:0007669"/>
    <property type="project" value="UniProtKB-ARBA"/>
</dbReference>
<dbReference type="PRINTS" id="PR00081">
    <property type="entry name" value="GDHRDH"/>
</dbReference>
<dbReference type="Gene3D" id="3.40.50.720">
    <property type="entry name" value="NAD(P)-binding Rossmann-like Domain"/>
    <property type="match status" value="1"/>
</dbReference>
<comment type="caution">
    <text evidence="3">The sequence shown here is derived from an EMBL/GenBank/DDBJ whole genome shotgun (WGS) entry which is preliminary data.</text>
</comment>
<dbReference type="InterPro" id="IPR036291">
    <property type="entry name" value="NAD(P)-bd_dom_sf"/>
</dbReference>
<dbReference type="Proteomes" id="UP000070578">
    <property type="component" value="Unassembled WGS sequence"/>
</dbReference>
<reference evidence="3 4" key="2">
    <citation type="submission" date="2016-03" db="EMBL/GenBank/DDBJ databases">
        <title>New uncultured bacterium of the family Gallionellaceae from acid mine drainage: description and reconstruction of genome based on metagenomic analysis of microbial community.</title>
        <authorList>
            <person name="Kadnikov V."/>
            <person name="Ivasenko D."/>
            <person name="Beletsky A."/>
            <person name="Mardanov A."/>
            <person name="Danilova E."/>
            <person name="Pimenov N."/>
            <person name="Karnachuk O."/>
            <person name="Ravin N."/>
        </authorList>
    </citation>
    <scope>NUCLEOTIDE SEQUENCE [LARGE SCALE GENOMIC DNA]</scope>
    <source>
        <strain evidence="3">ShG14-8</strain>
    </source>
</reference>
<dbReference type="PANTHER" id="PTHR43115:SF4">
    <property type="entry name" value="DEHYDROGENASE_REDUCTASE SDR FAMILY MEMBER 11"/>
    <property type="match status" value="1"/>
</dbReference>
<dbReference type="Pfam" id="PF00106">
    <property type="entry name" value="adh_short"/>
    <property type="match status" value="1"/>
</dbReference>
<dbReference type="EMBL" id="LSLI01000006">
    <property type="protein sequence ID" value="KXS33417.1"/>
    <property type="molecule type" value="Genomic_DNA"/>
</dbReference>
<evidence type="ECO:0000313" key="4">
    <source>
        <dbReference type="Proteomes" id="UP000070578"/>
    </source>
</evidence>
<dbReference type="PANTHER" id="PTHR43115">
    <property type="entry name" value="DEHYDROGENASE/REDUCTASE SDR FAMILY MEMBER 11"/>
    <property type="match status" value="1"/>
</dbReference>
<dbReference type="InterPro" id="IPR020904">
    <property type="entry name" value="Sc_DH/Rdtase_CS"/>
</dbReference>